<dbReference type="Gene3D" id="2.40.50.140">
    <property type="entry name" value="Nucleic acid-binding proteins"/>
    <property type="match status" value="1"/>
</dbReference>
<dbReference type="EMBL" id="BAAAFH010000011">
    <property type="protein sequence ID" value="GAA0875844.1"/>
    <property type="molecule type" value="Genomic_DNA"/>
</dbReference>
<gene>
    <name evidence="3" type="ORF">GCM10009118_22530</name>
</gene>
<reference evidence="3 4" key="1">
    <citation type="journal article" date="2019" name="Int. J. Syst. Evol. Microbiol.">
        <title>The Global Catalogue of Microorganisms (GCM) 10K type strain sequencing project: providing services to taxonomists for standard genome sequencing and annotation.</title>
        <authorList>
            <consortium name="The Broad Institute Genomics Platform"/>
            <consortium name="The Broad Institute Genome Sequencing Center for Infectious Disease"/>
            <person name="Wu L."/>
            <person name="Ma J."/>
        </authorList>
    </citation>
    <scope>NUCLEOTIDE SEQUENCE [LARGE SCALE GENOMIC DNA]</scope>
    <source>
        <strain evidence="3 4">JCM 16083</strain>
    </source>
</reference>
<keyword evidence="4" id="KW-1185">Reference proteome</keyword>
<sequence>MADTFNKKEREKKKRQKKKEKEFKKESRKESSNKSGWESMMAYVDENGVIHDTPPAQTNKKEIKAKDIEIGIPKRDDSEIDPILRGTINYFDPAKGYGFIKTPDDQSFFVYQSNISGGEPVKGRKVRFEKEKGAKGWVAVKVVLE</sequence>
<name>A0ABN1MSE6_9FLAO</name>
<feature type="domain" description="CSD" evidence="2">
    <location>
        <begin position="83"/>
        <end position="144"/>
    </location>
</feature>
<dbReference type="SUPFAM" id="SSF50249">
    <property type="entry name" value="Nucleic acid-binding proteins"/>
    <property type="match status" value="1"/>
</dbReference>
<protein>
    <submittedName>
        <fullName evidence="3">Cold shock domain-containing protein</fullName>
    </submittedName>
</protein>
<evidence type="ECO:0000313" key="4">
    <source>
        <dbReference type="Proteomes" id="UP001501126"/>
    </source>
</evidence>
<evidence type="ECO:0000313" key="3">
    <source>
        <dbReference type="EMBL" id="GAA0875844.1"/>
    </source>
</evidence>
<dbReference type="InterPro" id="IPR012340">
    <property type="entry name" value="NA-bd_OB-fold"/>
</dbReference>
<feature type="region of interest" description="Disordered" evidence="1">
    <location>
        <begin position="1"/>
        <end position="38"/>
    </location>
</feature>
<evidence type="ECO:0000259" key="2">
    <source>
        <dbReference type="PROSITE" id="PS51857"/>
    </source>
</evidence>
<dbReference type="Pfam" id="PF00313">
    <property type="entry name" value="CSD"/>
    <property type="match status" value="1"/>
</dbReference>
<accession>A0ABN1MSE6</accession>
<dbReference type="RefSeq" id="WP_343787745.1">
    <property type="nucleotide sequence ID" value="NZ_BAAAFH010000011.1"/>
</dbReference>
<feature type="compositionally biased region" description="Basic and acidic residues" evidence="1">
    <location>
        <begin position="19"/>
        <end position="32"/>
    </location>
</feature>
<organism evidence="3 4">
    <name type="scientific">Wandonia haliotis</name>
    <dbReference type="NCBI Taxonomy" id="574963"/>
    <lineage>
        <taxon>Bacteria</taxon>
        <taxon>Pseudomonadati</taxon>
        <taxon>Bacteroidota</taxon>
        <taxon>Flavobacteriia</taxon>
        <taxon>Flavobacteriales</taxon>
        <taxon>Crocinitomicaceae</taxon>
        <taxon>Wandonia</taxon>
    </lineage>
</organism>
<dbReference type="Proteomes" id="UP001501126">
    <property type="component" value="Unassembled WGS sequence"/>
</dbReference>
<dbReference type="PROSITE" id="PS51857">
    <property type="entry name" value="CSD_2"/>
    <property type="match status" value="1"/>
</dbReference>
<evidence type="ECO:0000256" key="1">
    <source>
        <dbReference type="SAM" id="MobiDB-lite"/>
    </source>
</evidence>
<dbReference type="InterPro" id="IPR002059">
    <property type="entry name" value="CSP_DNA-bd"/>
</dbReference>
<comment type="caution">
    <text evidence="3">The sequence shown here is derived from an EMBL/GenBank/DDBJ whole genome shotgun (WGS) entry which is preliminary data.</text>
</comment>
<proteinExistence type="predicted"/>